<comment type="caution">
    <text evidence="9">The sequence shown here is derived from an EMBL/GenBank/DDBJ whole genome shotgun (WGS) entry which is preliminary data.</text>
</comment>
<dbReference type="EC" id="2.3.1.30" evidence="2"/>
<keyword evidence="5" id="KW-0012">Acyltransferase</keyword>
<organism evidence="9 10">
    <name type="scientific">Naegleria lovaniensis</name>
    <name type="common">Amoeba</name>
    <dbReference type="NCBI Taxonomy" id="51637"/>
    <lineage>
        <taxon>Eukaryota</taxon>
        <taxon>Discoba</taxon>
        <taxon>Heterolobosea</taxon>
        <taxon>Tetramitia</taxon>
        <taxon>Eutetramitia</taxon>
        <taxon>Vahlkampfiidae</taxon>
        <taxon>Naegleria</taxon>
    </lineage>
</organism>
<feature type="region of interest" description="Disordered" evidence="7">
    <location>
        <begin position="457"/>
        <end position="506"/>
    </location>
</feature>
<evidence type="ECO:0000256" key="6">
    <source>
        <dbReference type="ARBA" id="ARBA00049486"/>
    </source>
</evidence>
<feature type="compositionally biased region" description="Polar residues" evidence="7">
    <location>
        <begin position="306"/>
        <end position="334"/>
    </location>
</feature>
<evidence type="ECO:0000313" key="9">
    <source>
        <dbReference type="EMBL" id="KAG2378638.1"/>
    </source>
</evidence>
<dbReference type="GeneID" id="68100731"/>
<feature type="compositionally biased region" description="Polar residues" evidence="7">
    <location>
        <begin position="343"/>
        <end position="357"/>
    </location>
</feature>
<dbReference type="AlphaFoldDB" id="A0AA88GLY6"/>
<evidence type="ECO:0000313" key="10">
    <source>
        <dbReference type="Proteomes" id="UP000816034"/>
    </source>
</evidence>
<dbReference type="GO" id="GO:0009001">
    <property type="term" value="F:serine O-acetyltransferase activity"/>
    <property type="evidence" value="ECO:0007669"/>
    <property type="project" value="UniProtKB-EC"/>
</dbReference>
<dbReference type="GO" id="GO:0170033">
    <property type="term" value="P:L-amino acid metabolic process"/>
    <property type="evidence" value="ECO:0007669"/>
    <property type="project" value="UniProtKB-ARBA"/>
</dbReference>
<comment type="catalytic activity">
    <reaction evidence="6">
        <text>L-serine + acetyl-CoA = O-acetyl-L-serine + CoA</text>
        <dbReference type="Rhea" id="RHEA:24560"/>
        <dbReference type="ChEBI" id="CHEBI:33384"/>
        <dbReference type="ChEBI" id="CHEBI:57287"/>
        <dbReference type="ChEBI" id="CHEBI:57288"/>
        <dbReference type="ChEBI" id="CHEBI:58340"/>
        <dbReference type="EC" id="2.3.1.30"/>
    </reaction>
</comment>
<evidence type="ECO:0000256" key="5">
    <source>
        <dbReference type="ARBA" id="ARBA00023315"/>
    </source>
</evidence>
<dbReference type="InterPro" id="IPR011004">
    <property type="entry name" value="Trimer_LpxA-like_sf"/>
</dbReference>
<feature type="region of interest" description="Disordered" evidence="7">
    <location>
        <begin position="306"/>
        <end position="386"/>
    </location>
</feature>
<evidence type="ECO:0000256" key="3">
    <source>
        <dbReference type="ARBA" id="ARBA00022605"/>
    </source>
</evidence>
<reference evidence="9" key="2">
    <citation type="submission" date="2020-04" db="EMBL/GenBank/DDBJ databases">
        <authorList>
            <person name="Liechti N."/>
            <person name="Schuerch N."/>
            <person name="Bruggmann R."/>
            <person name="Wittwer M."/>
        </authorList>
    </citation>
    <scope>NUCLEOTIDE SEQUENCE</scope>
    <source>
        <strain evidence="9">ATCC 30569</strain>
    </source>
</reference>
<dbReference type="EMBL" id="PYSW02000045">
    <property type="protein sequence ID" value="KAG2374538.1"/>
    <property type="molecule type" value="Genomic_DNA"/>
</dbReference>
<dbReference type="GO" id="GO:0006790">
    <property type="term" value="P:sulfur compound metabolic process"/>
    <property type="evidence" value="ECO:0007669"/>
    <property type="project" value="UniProtKB-ARBA"/>
</dbReference>
<dbReference type="Proteomes" id="UP000816034">
    <property type="component" value="Unassembled WGS sequence"/>
</dbReference>
<keyword evidence="3" id="KW-0028">Amino-acid biosynthesis</keyword>
<accession>A0AA88GLY6</accession>
<sequence>MTNTSSSSSDRATSTEVLSVEPLDMGSSNHHHHQDHPIHPTIVRETRSDSSASTTSSSSTTTSTTLLSSSLANKSYSDLVVMELNGVVSSTTDNASSIHHHHDEKVHHHLPTANIIIHSTQPPNNQENQDFPKKKMEEGEQLLSSLSKISTTKQKPHLDNQFAHTQVCVCPEPLWSQIRADVGVIIDNDPGVVIGETAIVGNYCTLYQGVTLGGTSTTKGKRHPTLGDNVLVGSGAKVLGNIVIGSNVKIGAGSVVVKDAPSDCTLVGVPARCIKDKKPTVNTNNSNNETMTATLSNGEQTLHTEMDASSSTRMESGANLSTISNGDQQPSIVENLNDGLLNGHNTAVTSTSSSSQGHHPKNLSIDTKHAPPATTTATDEQHKNFNTGVMSPTTVINFMLNAFTKQQEKKNIDAGSTVYQYDDIDAQAIRALYLREKRLEQELERLKKKLKLAGIFGDSSEDEEGGGDENQQKSKHSITSLKKSSRKKQVATSSAKNDTTTTLGSNNDVALTAELALVPSDASREPWTSSSTPTGALVGSNNSGDYIHQIAENEEECFKVLFESTGSVELVDGGGI</sequence>
<dbReference type="Pfam" id="PF00132">
    <property type="entry name" value="Hexapep"/>
    <property type="match status" value="1"/>
</dbReference>
<comment type="similarity">
    <text evidence="1">Belongs to the transferase hexapeptide repeat family.</text>
</comment>
<keyword evidence="4" id="KW-0808">Transferase</keyword>
<feature type="compositionally biased region" description="Low complexity" evidence="7">
    <location>
        <begin position="50"/>
        <end position="67"/>
    </location>
</feature>
<dbReference type="FunFam" id="2.160.10.10:FF:000007">
    <property type="entry name" value="Serine acetyltransferase"/>
    <property type="match status" value="1"/>
</dbReference>
<keyword evidence="10" id="KW-1185">Reference proteome</keyword>
<evidence type="ECO:0000256" key="7">
    <source>
        <dbReference type="SAM" id="MobiDB-lite"/>
    </source>
</evidence>
<dbReference type="PANTHER" id="PTHR42811">
    <property type="entry name" value="SERINE ACETYLTRANSFERASE"/>
    <property type="match status" value="1"/>
</dbReference>
<evidence type="ECO:0000256" key="2">
    <source>
        <dbReference type="ARBA" id="ARBA00013266"/>
    </source>
</evidence>
<dbReference type="Gene3D" id="2.160.10.10">
    <property type="entry name" value="Hexapeptide repeat proteins"/>
    <property type="match status" value="1"/>
</dbReference>
<dbReference type="InterPro" id="IPR001451">
    <property type="entry name" value="Hexapep"/>
</dbReference>
<reference evidence="9 10" key="1">
    <citation type="journal article" date="2018" name="BMC Genomics">
        <title>The genome of Naegleria lovaniensis, the basis for a comparative approach to unravel pathogenicity factors of the human pathogenic amoeba N. fowleri.</title>
        <authorList>
            <person name="Liechti N."/>
            <person name="Schurch N."/>
            <person name="Bruggmann R."/>
            <person name="Wittwer M."/>
        </authorList>
    </citation>
    <scope>NUCLEOTIDE SEQUENCE [LARGE SCALE GENOMIC DNA]</scope>
    <source>
        <strain evidence="9 10">ATCC 30569</strain>
    </source>
</reference>
<dbReference type="RefSeq" id="XP_044545900.1">
    <property type="nucleotide sequence ID" value="XM_044698335.1"/>
</dbReference>
<gene>
    <name evidence="9" type="ORF">C9374_008277</name>
    <name evidence="8" type="ORF">C9374_010822</name>
</gene>
<protein>
    <recommendedName>
        <fullName evidence="2">serine O-acetyltransferase</fullName>
        <ecNumber evidence="2">2.3.1.30</ecNumber>
    </recommendedName>
</protein>
<dbReference type="GO" id="GO:0170039">
    <property type="term" value="P:proteinogenic amino acid metabolic process"/>
    <property type="evidence" value="ECO:0007669"/>
    <property type="project" value="UniProtKB-ARBA"/>
</dbReference>
<dbReference type="EMBL" id="PYSW02000032">
    <property type="protein sequence ID" value="KAG2378638.1"/>
    <property type="molecule type" value="Genomic_DNA"/>
</dbReference>
<dbReference type="GO" id="GO:1901607">
    <property type="term" value="P:alpha-amino acid biosynthetic process"/>
    <property type="evidence" value="ECO:0007669"/>
    <property type="project" value="UniProtKB-ARBA"/>
</dbReference>
<dbReference type="CDD" id="cd03354">
    <property type="entry name" value="LbH_SAT"/>
    <property type="match status" value="1"/>
</dbReference>
<name>A0AA88GLY6_NAELO</name>
<dbReference type="SUPFAM" id="SSF51161">
    <property type="entry name" value="Trimeric LpxA-like enzymes"/>
    <property type="match status" value="1"/>
</dbReference>
<proteinExistence type="inferred from homology"/>
<feature type="compositionally biased region" description="Polar residues" evidence="7">
    <location>
        <begin position="490"/>
        <end position="506"/>
    </location>
</feature>
<dbReference type="InterPro" id="IPR045304">
    <property type="entry name" value="LbH_SAT"/>
</dbReference>
<evidence type="ECO:0000313" key="8">
    <source>
        <dbReference type="EMBL" id="KAG2374538.1"/>
    </source>
</evidence>
<evidence type="ECO:0000256" key="4">
    <source>
        <dbReference type="ARBA" id="ARBA00022679"/>
    </source>
</evidence>
<evidence type="ECO:0000256" key="1">
    <source>
        <dbReference type="ARBA" id="ARBA00007274"/>
    </source>
</evidence>
<feature type="region of interest" description="Disordered" evidence="7">
    <location>
        <begin position="45"/>
        <end position="67"/>
    </location>
</feature>